<dbReference type="OrthoDB" id="9780942at2"/>
<dbReference type="Proteomes" id="UP000218899">
    <property type="component" value="Chromosome"/>
</dbReference>
<dbReference type="Gene3D" id="3.40.50.300">
    <property type="entry name" value="P-loop containing nucleotide triphosphate hydrolases"/>
    <property type="match status" value="1"/>
</dbReference>
<dbReference type="InterPro" id="IPR051120">
    <property type="entry name" value="ABC_AA/LPS_Transport"/>
</dbReference>
<dbReference type="Pfam" id="PF12399">
    <property type="entry name" value="BCA_ABC_TP_C"/>
    <property type="match status" value="1"/>
</dbReference>
<evidence type="ECO:0000256" key="2">
    <source>
        <dbReference type="ARBA" id="ARBA00022741"/>
    </source>
</evidence>
<dbReference type="PANTHER" id="PTHR45772">
    <property type="entry name" value="CONSERVED COMPONENT OF ABC TRANSPORTER FOR NATURAL AMINO ACIDS-RELATED"/>
    <property type="match status" value="1"/>
</dbReference>
<keyword evidence="2" id="KW-0547">Nucleotide-binding</keyword>
<dbReference type="CDD" id="cd03219">
    <property type="entry name" value="ABC_Mj1267_LivG_branched"/>
    <property type="match status" value="1"/>
</dbReference>
<dbReference type="GO" id="GO:0015192">
    <property type="term" value="F:L-phenylalanine transmembrane transporter activity"/>
    <property type="evidence" value="ECO:0007669"/>
    <property type="project" value="TreeGrafter"/>
</dbReference>
<evidence type="ECO:0000313" key="6">
    <source>
        <dbReference type="Proteomes" id="UP000218899"/>
    </source>
</evidence>
<dbReference type="SMART" id="SM00382">
    <property type="entry name" value="AAA"/>
    <property type="match status" value="1"/>
</dbReference>
<organism evidence="5 6">
    <name type="scientific">Sulfurifustis variabilis</name>
    <dbReference type="NCBI Taxonomy" id="1675686"/>
    <lineage>
        <taxon>Bacteria</taxon>
        <taxon>Pseudomonadati</taxon>
        <taxon>Pseudomonadota</taxon>
        <taxon>Gammaproteobacteria</taxon>
        <taxon>Acidiferrobacterales</taxon>
        <taxon>Acidiferrobacteraceae</taxon>
        <taxon>Sulfurifustis</taxon>
    </lineage>
</organism>
<dbReference type="GO" id="GO:0042941">
    <property type="term" value="P:D-alanine transmembrane transport"/>
    <property type="evidence" value="ECO:0007669"/>
    <property type="project" value="TreeGrafter"/>
</dbReference>
<keyword evidence="3" id="KW-0067">ATP-binding</keyword>
<dbReference type="GO" id="GO:0005304">
    <property type="term" value="F:L-valine transmembrane transporter activity"/>
    <property type="evidence" value="ECO:0007669"/>
    <property type="project" value="TreeGrafter"/>
</dbReference>
<name>A0A1B4V2Q8_9GAMM</name>
<dbReference type="InterPro" id="IPR003593">
    <property type="entry name" value="AAA+_ATPase"/>
</dbReference>
<dbReference type="SUPFAM" id="SSF52540">
    <property type="entry name" value="P-loop containing nucleoside triphosphate hydrolases"/>
    <property type="match status" value="1"/>
</dbReference>
<keyword evidence="6" id="KW-1185">Reference proteome</keyword>
<dbReference type="GO" id="GO:0005524">
    <property type="term" value="F:ATP binding"/>
    <property type="evidence" value="ECO:0007669"/>
    <property type="project" value="UniProtKB-KW"/>
</dbReference>
<dbReference type="AlphaFoldDB" id="A0A1B4V2Q8"/>
<dbReference type="GO" id="GO:0015188">
    <property type="term" value="F:L-isoleucine transmembrane transporter activity"/>
    <property type="evidence" value="ECO:0007669"/>
    <property type="project" value="TreeGrafter"/>
</dbReference>
<dbReference type="InterPro" id="IPR027417">
    <property type="entry name" value="P-loop_NTPase"/>
</dbReference>
<evidence type="ECO:0000256" key="3">
    <source>
        <dbReference type="ARBA" id="ARBA00022840"/>
    </source>
</evidence>
<protein>
    <submittedName>
        <fullName evidence="5">ABC transporter</fullName>
    </submittedName>
</protein>
<feature type="domain" description="ABC transporter" evidence="4">
    <location>
        <begin position="4"/>
        <end position="236"/>
    </location>
</feature>
<dbReference type="InterPro" id="IPR032823">
    <property type="entry name" value="BCA_ABC_TP_C"/>
</dbReference>
<dbReference type="GO" id="GO:0016887">
    <property type="term" value="F:ATP hydrolysis activity"/>
    <property type="evidence" value="ECO:0007669"/>
    <property type="project" value="InterPro"/>
</dbReference>
<dbReference type="PANTHER" id="PTHR45772:SF7">
    <property type="entry name" value="AMINO ACID ABC TRANSPORTER ATP-BINDING PROTEIN"/>
    <property type="match status" value="1"/>
</dbReference>
<dbReference type="GO" id="GO:0015808">
    <property type="term" value="P:L-alanine transport"/>
    <property type="evidence" value="ECO:0007669"/>
    <property type="project" value="TreeGrafter"/>
</dbReference>
<dbReference type="PROSITE" id="PS50893">
    <property type="entry name" value="ABC_TRANSPORTER_2"/>
    <property type="match status" value="1"/>
</dbReference>
<gene>
    <name evidence="5" type="ORF">SVA_1251</name>
</gene>
<dbReference type="KEGG" id="sva:SVA_1251"/>
<dbReference type="GO" id="GO:0005886">
    <property type="term" value="C:plasma membrane"/>
    <property type="evidence" value="ECO:0007669"/>
    <property type="project" value="TreeGrafter"/>
</dbReference>
<sequence>MALLEVENLSRHFGGLRAVANLSFAVRPGEILGLIGPNGAGKTTVFNLVTGFLPPSGGDVRLDGESLVGLKPHAVARRGVARTFQIVKPFPHLSARENAALGGMARLGSRRAAEDEAMRVLEQVGLAAKADVPAGEFTLADQKRLEIARALATGPKLLLLDEPMGGLNPREVGGACELVERIRESGVTVVLVEHIMRAIMRISHRVVVMNQGEKIAEGAPAEVVQDPAVIAAYFGKRVANARG</sequence>
<accession>A0A1B4V2Q8</accession>
<dbReference type="GO" id="GO:1903806">
    <property type="term" value="P:L-isoleucine import across plasma membrane"/>
    <property type="evidence" value="ECO:0007669"/>
    <property type="project" value="TreeGrafter"/>
</dbReference>
<dbReference type="GO" id="GO:1903805">
    <property type="term" value="P:L-valine import across plasma membrane"/>
    <property type="evidence" value="ECO:0007669"/>
    <property type="project" value="TreeGrafter"/>
</dbReference>
<keyword evidence="1" id="KW-0813">Transport</keyword>
<dbReference type="InterPro" id="IPR003439">
    <property type="entry name" value="ABC_transporter-like_ATP-bd"/>
</dbReference>
<dbReference type="EMBL" id="AP014936">
    <property type="protein sequence ID" value="BAU47826.1"/>
    <property type="molecule type" value="Genomic_DNA"/>
</dbReference>
<evidence type="ECO:0000256" key="1">
    <source>
        <dbReference type="ARBA" id="ARBA00022448"/>
    </source>
</evidence>
<evidence type="ECO:0000259" key="4">
    <source>
        <dbReference type="PROSITE" id="PS50893"/>
    </source>
</evidence>
<dbReference type="RefSeq" id="WP_096460279.1">
    <property type="nucleotide sequence ID" value="NZ_AP014936.1"/>
</dbReference>
<proteinExistence type="predicted"/>
<reference evidence="5 6" key="1">
    <citation type="submission" date="2015-08" db="EMBL/GenBank/DDBJ databases">
        <title>Complete genome sequence of Sulfurifustis variabilis.</title>
        <authorList>
            <person name="Miura A."/>
            <person name="Kojima H."/>
            <person name="Fukui M."/>
        </authorList>
    </citation>
    <scope>NUCLEOTIDE SEQUENCE [LARGE SCALE GENOMIC DNA]</scope>
    <source>
        <strain evidence="6">skN76</strain>
    </source>
</reference>
<evidence type="ECO:0000313" key="5">
    <source>
        <dbReference type="EMBL" id="BAU47826.1"/>
    </source>
</evidence>
<dbReference type="Pfam" id="PF00005">
    <property type="entry name" value="ABC_tran"/>
    <property type="match status" value="1"/>
</dbReference>